<dbReference type="SUPFAM" id="SSF50729">
    <property type="entry name" value="PH domain-like"/>
    <property type="match status" value="1"/>
</dbReference>
<dbReference type="InterPro" id="IPR001849">
    <property type="entry name" value="PH_domain"/>
</dbReference>
<dbReference type="EMBL" id="JALLPJ020000268">
    <property type="protein sequence ID" value="KAL3797037.1"/>
    <property type="molecule type" value="Genomic_DNA"/>
</dbReference>
<dbReference type="Pfam" id="PF00169">
    <property type="entry name" value="PH"/>
    <property type="match status" value="1"/>
</dbReference>
<reference evidence="3 4" key="1">
    <citation type="submission" date="2024-10" db="EMBL/GenBank/DDBJ databases">
        <title>Updated reference genomes for cyclostephanoid diatoms.</title>
        <authorList>
            <person name="Roberts W.R."/>
            <person name="Alverson A.J."/>
        </authorList>
    </citation>
    <scope>NUCLEOTIDE SEQUENCE [LARGE SCALE GENOMIC DNA]</scope>
    <source>
        <strain evidence="3 4">AJA010-31</strain>
    </source>
</reference>
<feature type="compositionally biased region" description="Polar residues" evidence="1">
    <location>
        <begin position="263"/>
        <end position="280"/>
    </location>
</feature>
<proteinExistence type="predicted"/>
<accession>A0ABD3Q9L6</accession>
<keyword evidence="4" id="KW-1185">Reference proteome</keyword>
<dbReference type="PROSITE" id="PS50003">
    <property type="entry name" value="PH_DOMAIN"/>
    <property type="match status" value="1"/>
</dbReference>
<dbReference type="Proteomes" id="UP001530400">
    <property type="component" value="Unassembled WGS sequence"/>
</dbReference>
<feature type="region of interest" description="Disordered" evidence="1">
    <location>
        <begin position="1"/>
        <end position="82"/>
    </location>
</feature>
<sequence>MNHHSTQSSDTDENPEPPLSSRSSYFSAIETDTSLDDDNKDVTTNGQLSDHTLPNSNPILMNTPSPKSSRHKSNNSPTVKHLAQHQKRAVGSFMETPSRSNWEELVKSMKKGVDKSKNGDNSSSTHHFGAVPHLPVEQVRKLSFEPAQIHSVKDILPVNNHIDKKDLHESAEEFALEHGIFLKAVLQLLHEKDQPCQNYAQVELSEIRFDDIQDVIKIGSLKKASKRVKGVWNVKFVEIRRGVFSYYGDHAVNNKTRMRRRTSAPSLSASSNNEQSTQYNNASLSRKDILLHASECTCRAVKLRSMMRPNPSSKRNVTGAVFELKRDGRRHLLMANTKEERRHWIQAIHDAMIGASVTRGDNFLEYQVDDCDDGRDHVSHHGVKVPMNTPYSNVMEEYLNIRDAIHSAQSKEEYKSALSRLNDRNHMIVPVEWIKSCCNSNRNTFVEHEIASCVEQLWKDLCRDSVEINGSVLMGDAYRGPDRILGTLTRRILHYGGTSSSCTTMKPDRITESQAVSYARDILLSSDRTRSGGDSYYCAEHLCMNRELVVICPTSVEAKPLSISVCPAGFGKGNPSDDMHDVVCGWASVRIPNKKWAQTFLILGCNILNCYAMADPIPHQLREKIHLKDAIIDDSLSVKDRPSQSEQSQSENNLQFSILINNKRFRRDFLFENEGSCSFWRNAFEAAAQSVAENSFRESINNHEMEFLETSEALLDESKDSRYSGATPRLLSRNSPPAVDVEIHVSAEYKIVTLDPQGDDCSDTWA</sequence>
<feature type="domain" description="PH" evidence="2">
    <location>
        <begin position="214"/>
        <end position="353"/>
    </location>
</feature>
<protein>
    <recommendedName>
        <fullName evidence="2">PH domain-containing protein</fullName>
    </recommendedName>
</protein>
<dbReference type="InterPro" id="IPR011993">
    <property type="entry name" value="PH-like_dom_sf"/>
</dbReference>
<name>A0ABD3Q9L6_9STRA</name>
<dbReference type="CDD" id="cd00821">
    <property type="entry name" value="PH"/>
    <property type="match status" value="1"/>
</dbReference>
<evidence type="ECO:0000313" key="4">
    <source>
        <dbReference type="Proteomes" id="UP001530400"/>
    </source>
</evidence>
<dbReference type="AlphaFoldDB" id="A0ABD3Q9L6"/>
<evidence type="ECO:0000256" key="1">
    <source>
        <dbReference type="SAM" id="MobiDB-lite"/>
    </source>
</evidence>
<feature type="compositionally biased region" description="Polar residues" evidence="1">
    <location>
        <begin position="42"/>
        <end position="67"/>
    </location>
</feature>
<organism evidence="3 4">
    <name type="scientific">Cyclotella atomus</name>
    <dbReference type="NCBI Taxonomy" id="382360"/>
    <lineage>
        <taxon>Eukaryota</taxon>
        <taxon>Sar</taxon>
        <taxon>Stramenopiles</taxon>
        <taxon>Ochrophyta</taxon>
        <taxon>Bacillariophyta</taxon>
        <taxon>Coscinodiscophyceae</taxon>
        <taxon>Thalassiosirophycidae</taxon>
        <taxon>Stephanodiscales</taxon>
        <taxon>Stephanodiscaceae</taxon>
        <taxon>Cyclotella</taxon>
    </lineage>
</organism>
<evidence type="ECO:0000259" key="2">
    <source>
        <dbReference type="PROSITE" id="PS50003"/>
    </source>
</evidence>
<comment type="caution">
    <text evidence="3">The sequence shown here is derived from an EMBL/GenBank/DDBJ whole genome shotgun (WGS) entry which is preliminary data.</text>
</comment>
<evidence type="ECO:0000313" key="3">
    <source>
        <dbReference type="EMBL" id="KAL3797037.1"/>
    </source>
</evidence>
<dbReference type="SMART" id="SM00233">
    <property type="entry name" value="PH"/>
    <property type="match status" value="2"/>
</dbReference>
<feature type="compositionally biased region" description="Polar residues" evidence="1">
    <location>
        <begin position="20"/>
        <end position="32"/>
    </location>
</feature>
<feature type="region of interest" description="Disordered" evidence="1">
    <location>
        <begin position="256"/>
        <end position="280"/>
    </location>
</feature>
<dbReference type="Gene3D" id="2.30.29.30">
    <property type="entry name" value="Pleckstrin-homology domain (PH domain)/Phosphotyrosine-binding domain (PTB)"/>
    <property type="match status" value="1"/>
</dbReference>
<gene>
    <name evidence="3" type="ORF">ACHAWO_006673</name>
</gene>